<evidence type="ECO:0000313" key="1">
    <source>
        <dbReference type="EMBL" id="KAK7497967.1"/>
    </source>
</evidence>
<sequence length="145" mass="16371">NDGVYCTLVCDQRERGKKLEQQMINYFWQSAPQQDQDGLQVNWKIQKSPPLILMTVPPGVSSLPNQVKLLLLHLLEGCGGGNYFSCHGNSEISAPCQLEPTNISFPKEERHDQHQMLPVSFVMVCSSSHLRPAAEHSPLKTRRLF</sequence>
<comment type="caution">
    <text evidence="1">The sequence shown here is derived from an EMBL/GenBank/DDBJ whole genome shotgun (WGS) entry which is preliminary data.</text>
</comment>
<keyword evidence="2" id="KW-1185">Reference proteome</keyword>
<evidence type="ECO:0000313" key="2">
    <source>
        <dbReference type="Proteomes" id="UP001519460"/>
    </source>
</evidence>
<protein>
    <submittedName>
        <fullName evidence="1">Uncharacterized protein</fullName>
    </submittedName>
</protein>
<feature type="non-terminal residue" evidence="1">
    <location>
        <position position="1"/>
    </location>
</feature>
<name>A0ABD0LFX9_9CAEN</name>
<organism evidence="1 2">
    <name type="scientific">Batillaria attramentaria</name>
    <dbReference type="NCBI Taxonomy" id="370345"/>
    <lineage>
        <taxon>Eukaryota</taxon>
        <taxon>Metazoa</taxon>
        <taxon>Spiralia</taxon>
        <taxon>Lophotrochozoa</taxon>
        <taxon>Mollusca</taxon>
        <taxon>Gastropoda</taxon>
        <taxon>Caenogastropoda</taxon>
        <taxon>Sorbeoconcha</taxon>
        <taxon>Cerithioidea</taxon>
        <taxon>Batillariidae</taxon>
        <taxon>Batillaria</taxon>
    </lineage>
</organism>
<accession>A0ABD0LFX9</accession>
<gene>
    <name evidence="1" type="ORF">BaRGS_00010838</name>
</gene>
<dbReference type="EMBL" id="JACVVK020000054">
    <property type="protein sequence ID" value="KAK7497967.1"/>
    <property type="molecule type" value="Genomic_DNA"/>
</dbReference>
<reference evidence="1 2" key="1">
    <citation type="journal article" date="2023" name="Sci. Data">
        <title>Genome assembly of the Korean intertidal mud-creeper Batillaria attramentaria.</title>
        <authorList>
            <person name="Patra A.K."/>
            <person name="Ho P.T."/>
            <person name="Jun S."/>
            <person name="Lee S.J."/>
            <person name="Kim Y."/>
            <person name="Won Y.J."/>
        </authorList>
    </citation>
    <scope>NUCLEOTIDE SEQUENCE [LARGE SCALE GENOMIC DNA]</scope>
    <source>
        <strain evidence="1">Wonlab-2016</strain>
    </source>
</reference>
<dbReference type="AlphaFoldDB" id="A0ABD0LFX9"/>
<dbReference type="Proteomes" id="UP001519460">
    <property type="component" value="Unassembled WGS sequence"/>
</dbReference>
<proteinExistence type="predicted"/>